<dbReference type="InterPro" id="IPR001251">
    <property type="entry name" value="CRAL-TRIO_dom"/>
</dbReference>
<dbReference type="SUPFAM" id="SSF52087">
    <property type="entry name" value="CRAL/TRIO domain"/>
    <property type="match status" value="1"/>
</dbReference>
<dbReference type="InterPro" id="IPR036273">
    <property type="entry name" value="CRAL/TRIO_N_dom_sf"/>
</dbReference>
<evidence type="ECO:0000256" key="1">
    <source>
        <dbReference type="SAM" id="Coils"/>
    </source>
</evidence>
<dbReference type="Pfam" id="PF00650">
    <property type="entry name" value="CRAL_TRIO"/>
    <property type="match status" value="1"/>
</dbReference>
<evidence type="ECO:0000313" key="3">
    <source>
        <dbReference type="EMBL" id="CAE0675123.1"/>
    </source>
</evidence>
<dbReference type="PROSITE" id="PS50191">
    <property type="entry name" value="CRAL_TRIO"/>
    <property type="match status" value="1"/>
</dbReference>
<sequence>MQASVEQKKADLSKALKELKAKLGEEDKDAWGTDSTLMRFLVARECDVDEAYKMYTNCLQWRRSNNIDKVLEEPPAKWEYYKKLVSCKNHGFDKQGRPVYVERVGEIHYPTVFEYMTLDELMDIHVYQMELNARLCRESSEKLGKDVHQSVSIVDLQGMNMSHRHGLAFIKRCAKIDEAYYPETMGKLYIVNAPRLFGFFWNICKAWVHPNTQKKIQVLGSDYASELRQAIQAPFLVREYGGTCNCGMFDAGGKKKKASEKKEEIYCVPLCDLAEMKENLKYHNNDYDSLGHEDLNVKAGTDATLILQGIDKETGSLFTWNFKTLAKNIEFEIICVPHDSGNWREMKITSKEKGEIMASEFSEKLLSTKKEPFTLLSSRKLDRHMGAFRSPIHCDLHFKFDNTYSWMTSKNIRHKLVATCLDC</sequence>
<dbReference type="InterPro" id="IPR051026">
    <property type="entry name" value="PI/PC_transfer"/>
</dbReference>
<dbReference type="Pfam" id="PF03765">
    <property type="entry name" value="CRAL_TRIO_N"/>
    <property type="match status" value="1"/>
</dbReference>
<dbReference type="SUPFAM" id="SSF101576">
    <property type="entry name" value="Supernatant protein factor (SPF), C-terminal domain"/>
    <property type="match status" value="1"/>
</dbReference>
<protein>
    <recommendedName>
        <fullName evidence="2">CRAL-TRIO domain-containing protein</fullName>
    </recommendedName>
</protein>
<reference evidence="3" key="1">
    <citation type="submission" date="2021-01" db="EMBL/GenBank/DDBJ databases">
        <authorList>
            <person name="Corre E."/>
            <person name="Pelletier E."/>
            <person name="Niang G."/>
            <person name="Scheremetjew M."/>
            <person name="Finn R."/>
            <person name="Kale V."/>
            <person name="Holt S."/>
            <person name="Cochrane G."/>
            <person name="Meng A."/>
            <person name="Brown T."/>
            <person name="Cohen L."/>
        </authorList>
    </citation>
    <scope>NUCLEOTIDE SEQUENCE</scope>
    <source>
        <strain evidence="3">CCCM811</strain>
    </source>
</reference>
<dbReference type="CDD" id="cd00170">
    <property type="entry name" value="SEC14"/>
    <property type="match status" value="1"/>
</dbReference>
<dbReference type="Gene3D" id="2.60.120.680">
    <property type="entry name" value="GOLD domain"/>
    <property type="match status" value="1"/>
</dbReference>
<accession>A0A7S3Z8E9</accession>
<gene>
    <name evidence="3" type="ORF">LGLO00237_LOCUS26899</name>
</gene>
<keyword evidence="1" id="KW-0175">Coiled coil</keyword>
<dbReference type="SMART" id="SM00516">
    <property type="entry name" value="SEC14"/>
    <property type="match status" value="1"/>
</dbReference>
<organism evidence="3">
    <name type="scientific">Lotharella globosa</name>
    <dbReference type="NCBI Taxonomy" id="91324"/>
    <lineage>
        <taxon>Eukaryota</taxon>
        <taxon>Sar</taxon>
        <taxon>Rhizaria</taxon>
        <taxon>Cercozoa</taxon>
        <taxon>Chlorarachniophyceae</taxon>
        <taxon>Lotharella</taxon>
    </lineage>
</organism>
<dbReference type="Gene3D" id="3.40.525.10">
    <property type="entry name" value="CRAL-TRIO lipid binding domain"/>
    <property type="match status" value="1"/>
</dbReference>
<dbReference type="EMBL" id="HBIV01037785">
    <property type="protein sequence ID" value="CAE0675123.1"/>
    <property type="molecule type" value="Transcribed_RNA"/>
</dbReference>
<dbReference type="SMART" id="SM01100">
    <property type="entry name" value="CRAL_TRIO_N"/>
    <property type="match status" value="1"/>
</dbReference>
<dbReference type="InterPro" id="IPR036865">
    <property type="entry name" value="CRAL-TRIO_dom_sf"/>
</dbReference>
<dbReference type="PANTHER" id="PTHR45657:SF1">
    <property type="entry name" value="CRAL-TRIO DOMAIN-CONTAINING PROTEIN YKL091C-RELATED"/>
    <property type="match status" value="1"/>
</dbReference>
<proteinExistence type="predicted"/>
<name>A0A7S3Z8E9_9EUKA</name>
<evidence type="ECO:0000259" key="2">
    <source>
        <dbReference type="PROSITE" id="PS50191"/>
    </source>
</evidence>
<dbReference type="InterPro" id="IPR011074">
    <property type="entry name" value="CRAL/TRIO_N_dom"/>
</dbReference>
<feature type="domain" description="CRAL-TRIO" evidence="2">
    <location>
        <begin position="77"/>
        <end position="248"/>
    </location>
</feature>
<dbReference type="AlphaFoldDB" id="A0A7S3Z8E9"/>
<dbReference type="SUPFAM" id="SSF46938">
    <property type="entry name" value="CRAL/TRIO N-terminal domain"/>
    <property type="match status" value="1"/>
</dbReference>
<dbReference type="PANTHER" id="PTHR45657">
    <property type="entry name" value="CRAL-TRIO DOMAIN-CONTAINING PROTEIN YKL091C-RELATED"/>
    <property type="match status" value="1"/>
</dbReference>
<dbReference type="InterPro" id="IPR036598">
    <property type="entry name" value="GOLD_dom_sf"/>
</dbReference>
<feature type="coiled-coil region" evidence="1">
    <location>
        <begin position="2"/>
        <end position="29"/>
    </location>
</feature>